<dbReference type="InterPro" id="IPR050278">
    <property type="entry name" value="Serine_Prot_S9B/DPPIV"/>
</dbReference>
<evidence type="ECO:0000259" key="5">
    <source>
        <dbReference type="Pfam" id="PF00930"/>
    </source>
</evidence>
<dbReference type="AlphaFoldDB" id="A0A3D4VCV7"/>
<comment type="caution">
    <text evidence="6">The sequence shown here is derived from an EMBL/GenBank/DDBJ whole genome shotgun (WGS) entry which is preliminary data.</text>
</comment>
<feature type="region of interest" description="Disordered" evidence="3">
    <location>
        <begin position="197"/>
        <end position="218"/>
    </location>
</feature>
<dbReference type="SUPFAM" id="SSF82171">
    <property type="entry name" value="DPP6 N-terminal domain-like"/>
    <property type="match status" value="1"/>
</dbReference>
<dbReference type="PANTHER" id="PTHR11731:SF193">
    <property type="entry name" value="DIPEPTIDYL PEPTIDASE 9"/>
    <property type="match status" value="1"/>
</dbReference>
<dbReference type="InterPro" id="IPR002469">
    <property type="entry name" value="Peptidase_S9B_N"/>
</dbReference>
<evidence type="ECO:0000256" key="3">
    <source>
        <dbReference type="SAM" id="MobiDB-lite"/>
    </source>
</evidence>
<dbReference type="GO" id="GO:0006508">
    <property type="term" value="P:proteolysis"/>
    <property type="evidence" value="ECO:0007669"/>
    <property type="project" value="UniProtKB-KW"/>
</dbReference>
<reference evidence="6 7" key="1">
    <citation type="journal article" date="2018" name="Nat. Biotechnol.">
        <title>A standardized bacterial taxonomy based on genome phylogeny substantially revises the tree of life.</title>
        <authorList>
            <person name="Parks D.H."/>
            <person name="Chuvochina M."/>
            <person name="Waite D.W."/>
            <person name="Rinke C."/>
            <person name="Skarshewski A."/>
            <person name="Chaumeil P.A."/>
            <person name="Hugenholtz P."/>
        </authorList>
    </citation>
    <scope>NUCLEOTIDE SEQUENCE [LARGE SCALE GENOMIC DNA]</scope>
    <source>
        <strain evidence="6">UBA8844</strain>
    </source>
</reference>
<dbReference type="InterPro" id="IPR001375">
    <property type="entry name" value="Peptidase_S9_cat"/>
</dbReference>
<dbReference type="InterPro" id="IPR029058">
    <property type="entry name" value="AB_hydrolase_fold"/>
</dbReference>
<dbReference type="Pfam" id="PF00930">
    <property type="entry name" value="DPPIV_N"/>
    <property type="match status" value="1"/>
</dbReference>
<gene>
    <name evidence="6" type="ORF">DGD08_14785</name>
</gene>
<dbReference type="GO" id="GO:0004252">
    <property type="term" value="F:serine-type endopeptidase activity"/>
    <property type="evidence" value="ECO:0007669"/>
    <property type="project" value="InterPro"/>
</dbReference>
<dbReference type="InterPro" id="IPR002471">
    <property type="entry name" value="Pept_S9_AS"/>
</dbReference>
<accession>A0A3D4VCV7</accession>
<dbReference type="Gene3D" id="2.140.10.30">
    <property type="entry name" value="Dipeptidylpeptidase IV, N-terminal domain"/>
    <property type="match status" value="2"/>
</dbReference>
<name>A0A3D4VCV7_9BACT</name>
<proteinExistence type="predicted"/>
<evidence type="ECO:0000313" key="7">
    <source>
        <dbReference type="Proteomes" id="UP000264071"/>
    </source>
</evidence>
<evidence type="ECO:0000259" key="4">
    <source>
        <dbReference type="Pfam" id="PF00326"/>
    </source>
</evidence>
<feature type="domain" description="Dipeptidylpeptidase IV N-terminal" evidence="5">
    <location>
        <begin position="397"/>
        <end position="536"/>
    </location>
</feature>
<sequence length="830" mass="90149">MPVSSSTRSAPRASIASVMVSLGVTLGGTVPSLVPATLVAQSAPAGAFDFSIANIMRGPEHTGREPQGAAWSADGQWLYFQWTPAGAAWNEPMRPYRVRTVAGSKPELVSDAHMDSVSAVLADGVLSRDRTRRATSVRGDLYLITLRTGAVRRLTQTAVAETDPRFTADDRSLIFQRDGNAYVLDLTNGDLRQLTDVRGGPAPRDPERPTGMRGEIERQQRELFDVIRDRQRTDSLQRAQRNAAQARGLPIVYLPTGERLASLSVSPSLRYAVLTTASGPGGFGPGGGGGGFVAQGGGQGQGGAAAAGGAGQPRNTIVPNYVTASGFTEDIPSRTKVGDVTGRSRAYRLDLATGRLQPLGVIANNLERPASQVRVASWKADGSAALITSSTPDFKWRYLTSVGDTGQLRVVHALNDTAYVGGPCSNCMGFLPNGRVWYGSEVSGYAHLYTANVDGSDTQPLTSGKWEVERAELSDDGTWFLLHTSEESPFVRHAYRMAATGGARTKITREHGGHSVTLSPDGKRFADVYSASNLPPELYVVNADGSNQTRLTVSTSEAFRSRTWLKPAIVKIPASDGIEVPARIYRPEDMGAKPNGGAVMFVHGAGYLHNVHDFWSTYTREYMFNQLLASKGYIVLDVDYRASAGYGRDWRTAIYRWMGGRDLADHVDASKWLQKEHGIDPERIGLYGGSYGGFMTLMALFTAPKSFGAGAALRSVTDWAHYNHGYTGGILNLPQGDTLAYRRSSPIFFAEGLEDPLLMAHGMVDTNVHFQDIVRLSQRLIELGKTDWELAVYPVEDHGFVRPDSWTDEYRRIFELFERTIGPNGSKAKK</sequence>
<dbReference type="Proteomes" id="UP000264071">
    <property type="component" value="Unassembled WGS sequence"/>
</dbReference>
<dbReference type="SUPFAM" id="SSF53474">
    <property type="entry name" value="alpha/beta-Hydrolases"/>
    <property type="match status" value="1"/>
</dbReference>
<evidence type="ECO:0000256" key="1">
    <source>
        <dbReference type="ARBA" id="ARBA00022670"/>
    </source>
</evidence>
<organism evidence="6 7">
    <name type="scientific">Gemmatimonas aurantiaca</name>
    <dbReference type="NCBI Taxonomy" id="173480"/>
    <lineage>
        <taxon>Bacteria</taxon>
        <taxon>Pseudomonadati</taxon>
        <taxon>Gemmatimonadota</taxon>
        <taxon>Gemmatimonadia</taxon>
        <taxon>Gemmatimonadales</taxon>
        <taxon>Gemmatimonadaceae</taxon>
        <taxon>Gemmatimonas</taxon>
    </lineage>
</organism>
<dbReference type="EMBL" id="DPIY01000010">
    <property type="protein sequence ID" value="HCT58468.1"/>
    <property type="molecule type" value="Genomic_DNA"/>
</dbReference>
<evidence type="ECO:0000256" key="2">
    <source>
        <dbReference type="ARBA" id="ARBA00022801"/>
    </source>
</evidence>
<dbReference type="Gene3D" id="3.40.50.1820">
    <property type="entry name" value="alpha/beta hydrolase"/>
    <property type="match status" value="1"/>
</dbReference>
<dbReference type="PANTHER" id="PTHR11731">
    <property type="entry name" value="PROTEASE FAMILY S9B,C DIPEPTIDYL-PEPTIDASE IV-RELATED"/>
    <property type="match status" value="1"/>
</dbReference>
<dbReference type="Pfam" id="PF07676">
    <property type="entry name" value="PD40"/>
    <property type="match status" value="2"/>
</dbReference>
<protein>
    <submittedName>
        <fullName evidence="6">S9 family peptidase</fullName>
    </submittedName>
</protein>
<dbReference type="PROSITE" id="PS00708">
    <property type="entry name" value="PRO_ENDOPEP_SER"/>
    <property type="match status" value="1"/>
</dbReference>
<evidence type="ECO:0000313" key="6">
    <source>
        <dbReference type="EMBL" id="HCT58468.1"/>
    </source>
</evidence>
<dbReference type="GO" id="GO:0008239">
    <property type="term" value="F:dipeptidyl-peptidase activity"/>
    <property type="evidence" value="ECO:0007669"/>
    <property type="project" value="TreeGrafter"/>
</dbReference>
<keyword evidence="1" id="KW-0645">Protease</keyword>
<feature type="domain" description="Peptidase S9 prolyl oligopeptidase catalytic" evidence="4">
    <location>
        <begin position="626"/>
        <end position="822"/>
    </location>
</feature>
<feature type="compositionally biased region" description="Basic and acidic residues" evidence="3">
    <location>
        <begin position="204"/>
        <end position="218"/>
    </location>
</feature>
<dbReference type="InterPro" id="IPR011659">
    <property type="entry name" value="WD40"/>
</dbReference>
<keyword evidence="2" id="KW-0378">Hydrolase</keyword>
<dbReference type="Pfam" id="PF00326">
    <property type="entry name" value="Peptidase_S9"/>
    <property type="match status" value="1"/>
</dbReference>